<organism evidence="1 2">
    <name type="scientific">Phialocephala subalpina</name>
    <dbReference type="NCBI Taxonomy" id="576137"/>
    <lineage>
        <taxon>Eukaryota</taxon>
        <taxon>Fungi</taxon>
        <taxon>Dikarya</taxon>
        <taxon>Ascomycota</taxon>
        <taxon>Pezizomycotina</taxon>
        <taxon>Leotiomycetes</taxon>
        <taxon>Helotiales</taxon>
        <taxon>Mollisiaceae</taxon>
        <taxon>Phialocephala</taxon>
        <taxon>Phialocephala fortinii species complex</taxon>
    </lineage>
</organism>
<dbReference type="AlphaFoldDB" id="A0A1L7XL25"/>
<proteinExistence type="predicted"/>
<evidence type="ECO:0000313" key="1">
    <source>
        <dbReference type="EMBL" id="CZR65765.1"/>
    </source>
</evidence>
<reference evidence="1 2" key="1">
    <citation type="submission" date="2016-03" db="EMBL/GenBank/DDBJ databases">
        <authorList>
            <person name="Ploux O."/>
        </authorList>
    </citation>
    <scope>NUCLEOTIDE SEQUENCE [LARGE SCALE GENOMIC DNA]</scope>
    <source>
        <strain evidence="1 2">UAMH 11012</strain>
    </source>
</reference>
<dbReference type="PANTHER" id="PTHR24148:SF64">
    <property type="entry name" value="HETEROKARYON INCOMPATIBILITY DOMAIN-CONTAINING PROTEIN"/>
    <property type="match status" value="1"/>
</dbReference>
<evidence type="ECO:0008006" key="3">
    <source>
        <dbReference type="Google" id="ProtNLM"/>
    </source>
</evidence>
<dbReference type="Pfam" id="PF26639">
    <property type="entry name" value="Het-6_barrel"/>
    <property type="match status" value="1"/>
</dbReference>
<name>A0A1L7XL25_9HELO</name>
<protein>
    <recommendedName>
        <fullName evidence="3">Heterokaryon incompatibility domain-containing protein</fullName>
    </recommendedName>
</protein>
<evidence type="ECO:0000313" key="2">
    <source>
        <dbReference type="Proteomes" id="UP000184330"/>
    </source>
</evidence>
<dbReference type="PANTHER" id="PTHR24148">
    <property type="entry name" value="ANKYRIN REPEAT DOMAIN-CONTAINING PROTEIN 39 HOMOLOG-RELATED"/>
    <property type="match status" value="1"/>
</dbReference>
<accession>A0A1L7XL25</accession>
<gene>
    <name evidence="1" type="ORF">PAC_15665</name>
</gene>
<dbReference type="EMBL" id="FJOG01000033">
    <property type="protein sequence ID" value="CZR65765.1"/>
    <property type="molecule type" value="Genomic_DNA"/>
</dbReference>
<sequence>MEGRAVTDARDGVYSILGMAKDIDPAHWGVDYDKEAINVFLDTTENIIRATGRLDIICHSNWSDEHEHGCSWVLGFAGGFGECGREVFLTNSLTISEILLQNEGTMSEIITDISPYSASGSTKADVLFDRQARKLIAKGVIIDKVTKEEEALAFKSSNEAVSSAESQRVINFETFWRVTVANKNQVELELDELNIDPDDLSDFDDIFDHSESLFTLYREPAPEEWGKDCEEWLKGDLTGPDATTADFLKGLGAYVRSKRYIIMKNSMGLGPEATKEGGIVCTLLGCSIPVILRLSKTSPGEYHLAGEAYVHGLMDGEVMEKLDAGHCELQELAII</sequence>
<keyword evidence="2" id="KW-1185">Reference proteome</keyword>
<dbReference type="InterPro" id="IPR052895">
    <property type="entry name" value="HetReg/Transcr_Mod"/>
</dbReference>
<dbReference type="Proteomes" id="UP000184330">
    <property type="component" value="Unassembled WGS sequence"/>
</dbReference>
<dbReference type="OrthoDB" id="3515840at2759"/>